<feature type="domain" description="HAT C-terminal dimerisation" evidence="2">
    <location>
        <begin position="188"/>
        <end position="263"/>
    </location>
</feature>
<dbReference type="AlphaFoldDB" id="A0A0W8DTQ9"/>
<dbReference type="EMBL" id="LNFP01000025">
    <property type="protein sequence ID" value="KUF99509.1"/>
    <property type="molecule type" value="Genomic_DNA"/>
</dbReference>
<gene>
    <name evidence="3" type="ORF">AM588_10010999</name>
</gene>
<reference evidence="3 4" key="1">
    <citation type="submission" date="2015-11" db="EMBL/GenBank/DDBJ databases">
        <title>Genomes and virulence difference between two physiological races of Phytophthora nicotianae.</title>
        <authorList>
            <person name="Liu H."/>
            <person name="Ma X."/>
            <person name="Yu H."/>
            <person name="Fang D."/>
            <person name="Li Y."/>
            <person name="Wang X."/>
            <person name="Wang W."/>
            <person name="Dong Y."/>
            <person name="Xiao B."/>
        </authorList>
    </citation>
    <scope>NUCLEOTIDE SEQUENCE [LARGE SCALE GENOMIC DNA]</scope>
    <source>
        <strain evidence="4">race 1</strain>
    </source>
</reference>
<evidence type="ECO:0000313" key="4">
    <source>
        <dbReference type="Proteomes" id="UP000054636"/>
    </source>
</evidence>
<accession>A0A0W8DTQ9</accession>
<protein>
    <recommendedName>
        <fullName evidence="2">HAT C-terminal dimerisation domain-containing protein</fullName>
    </recommendedName>
</protein>
<dbReference type="GO" id="GO:0046983">
    <property type="term" value="F:protein dimerization activity"/>
    <property type="evidence" value="ECO:0007669"/>
    <property type="project" value="InterPro"/>
</dbReference>
<evidence type="ECO:0000313" key="3">
    <source>
        <dbReference type="EMBL" id="KUF99509.1"/>
    </source>
</evidence>
<proteinExistence type="predicted"/>
<sequence>MVAAHEDYQLGQAEASARLQAATRNIDEATDHASNPKRSLSPAENDRAVKRRGTSEVHASDGETQQSQQSSEVVSAGSKLLVDAHREMFCSLHAHDLNVVKTNAAMTSPNFDLVPYVEVICGAPIKAVAEGEALKMTLHEQADRVLEEWLQYTVDWVATAVQHAPEKTKTSDNFTPPLLVRQNGVVCWRVEDVCEHVDILRWFREVGSSRFPSVVALARIWLGRAPSDAFQEHVFSTGGIVMSNRCTRTDNYRAEMQVLLKHNQKVIKHIETSDAENVAL</sequence>
<organism evidence="3 4">
    <name type="scientific">Phytophthora nicotianae</name>
    <name type="common">Potato buckeye rot agent</name>
    <name type="synonym">Phytophthora parasitica</name>
    <dbReference type="NCBI Taxonomy" id="4792"/>
    <lineage>
        <taxon>Eukaryota</taxon>
        <taxon>Sar</taxon>
        <taxon>Stramenopiles</taxon>
        <taxon>Oomycota</taxon>
        <taxon>Peronosporomycetes</taxon>
        <taxon>Peronosporales</taxon>
        <taxon>Peronosporaceae</taxon>
        <taxon>Phytophthora</taxon>
    </lineage>
</organism>
<dbReference type="Proteomes" id="UP000054636">
    <property type="component" value="Unassembled WGS sequence"/>
</dbReference>
<evidence type="ECO:0000259" key="2">
    <source>
        <dbReference type="Pfam" id="PF05699"/>
    </source>
</evidence>
<name>A0A0W8DTQ9_PHYNI</name>
<feature type="compositionally biased region" description="Basic and acidic residues" evidence="1">
    <location>
        <begin position="44"/>
        <end position="61"/>
    </location>
</feature>
<feature type="region of interest" description="Disordered" evidence="1">
    <location>
        <begin position="23"/>
        <end position="74"/>
    </location>
</feature>
<evidence type="ECO:0000256" key="1">
    <source>
        <dbReference type="SAM" id="MobiDB-lite"/>
    </source>
</evidence>
<dbReference type="InterPro" id="IPR008906">
    <property type="entry name" value="HATC_C_dom"/>
</dbReference>
<dbReference type="Pfam" id="PF05699">
    <property type="entry name" value="Dimer_Tnp_hAT"/>
    <property type="match status" value="1"/>
</dbReference>
<feature type="compositionally biased region" description="Low complexity" evidence="1">
    <location>
        <begin position="65"/>
        <end position="74"/>
    </location>
</feature>
<comment type="caution">
    <text evidence="3">The sequence shown here is derived from an EMBL/GenBank/DDBJ whole genome shotgun (WGS) entry which is preliminary data.</text>
</comment>